<name>R3WIC3_9ENTE</name>
<proteinExistence type="predicted"/>
<feature type="transmembrane region" description="Helical" evidence="5">
    <location>
        <begin position="251"/>
        <end position="272"/>
    </location>
</feature>
<evidence type="ECO:0000313" key="6">
    <source>
        <dbReference type="EMBL" id="EOL47197.1"/>
    </source>
</evidence>
<keyword evidence="4 5" id="KW-0472">Membrane</keyword>
<feature type="transmembrane region" description="Helical" evidence="5">
    <location>
        <begin position="284"/>
        <end position="306"/>
    </location>
</feature>
<evidence type="ECO:0008006" key="8">
    <source>
        <dbReference type="Google" id="ProtNLM"/>
    </source>
</evidence>
<dbReference type="InterPro" id="IPR038665">
    <property type="entry name" value="Voltage-dep_anion_channel_sf"/>
</dbReference>
<keyword evidence="7" id="KW-1185">Reference proteome</keyword>
<dbReference type="Proteomes" id="UP000013785">
    <property type="component" value="Unassembled WGS sequence"/>
</dbReference>
<feature type="transmembrane region" description="Helical" evidence="5">
    <location>
        <begin position="37"/>
        <end position="59"/>
    </location>
</feature>
<sequence length="327" mass="36862">MFQICKKILKEIPIPICGLILGLVSLGNLLFSEGLSLLGDIYCWIGIIIMCLIVVKIGFTMKHTVRALNDPVIASVAPTFTMAWMVICVFLSRLFPNQSFIHFVWIGAILLHVLLMIYFFVVHIFPVKIELEDIYPSWFITFVGIGVIPNTSELFIKEWGQVVIWIALALYVSLLPIIFVRLLKKELHESTIPLVTIMTAPGSLCLSGYLSIGGNKSLFLIGVLLVLSQGIYVCTLFFLRNMLKIPFYPSYAAFTFPLVISATAIHKIYLFLPEVPSFTTILKGITIIETIIAVLVVSYVLIRYILFLWQQAVRIVVQEKSEVEVEP</sequence>
<dbReference type="PATRIC" id="fig|1158610.3.peg.704"/>
<comment type="caution">
    <text evidence="6">The sequence shown here is derived from an EMBL/GenBank/DDBJ whole genome shotgun (WGS) entry which is preliminary data.</text>
</comment>
<dbReference type="GO" id="GO:0005886">
    <property type="term" value="C:plasma membrane"/>
    <property type="evidence" value="ECO:0007669"/>
    <property type="project" value="TreeGrafter"/>
</dbReference>
<dbReference type="Pfam" id="PF03595">
    <property type="entry name" value="SLAC1"/>
    <property type="match status" value="1"/>
</dbReference>
<keyword evidence="3 5" id="KW-1133">Transmembrane helix</keyword>
<dbReference type="OrthoDB" id="309023at2"/>
<gene>
    <name evidence="6" type="ORF">UC3_00728</name>
</gene>
<dbReference type="InterPro" id="IPR004695">
    <property type="entry name" value="SLAC1/Mae1/Ssu1/TehA"/>
</dbReference>
<dbReference type="eggNOG" id="COG1275">
    <property type="taxonomic scope" value="Bacteria"/>
</dbReference>
<feature type="transmembrane region" description="Helical" evidence="5">
    <location>
        <begin position="192"/>
        <end position="212"/>
    </location>
</feature>
<feature type="transmembrane region" description="Helical" evidence="5">
    <location>
        <begin position="218"/>
        <end position="239"/>
    </location>
</feature>
<feature type="transmembrane region" description="Helical" evidence="5">
    <location>
        <begin position="162"/>
        <end position="180"/>
    </location>
</feature>
<dbReference type="EMBL" id="AJAT01000009">
    <property type="protein sequence ID" value="EOL47197.1"/>
    <property type="molecule type" value="Genomic_DNA"/>
</dbReference>
<dbReference type="PANTHER" id="PTHR37955:SF1">
    <property type="entry name" value="DEP DOMAIN-CONTAINING PROTEIN"/>
    <property type="match status" value="1"/>
</dbReference>
<dbReference type="AlphaFoldDB" id="R3WIC3"/>
<dbReference type="STRING" id="154621.RV11_GL001771"/>
<dbReference type="RefSeq" id="WP_010767401.1">
    <property type="nucleotide sequence ID" value="NZ_ASWE01000004.1"/>
</dbReference>
<evidence type="ECO:0000256" key="4">
    <source>
        <dbReference type="ARBA" id="ARBA00023136"/>
    </source>
</evidence>
<feature type="transmembrane region" description="Helical" evidence="5">
    <location>
        <begin position="137"/>
        <end position="156"/>
    </location>
</feature>
<evidence type="ECO:0000256" key="2">
    <source>
        <dbReference type="ARBA" id="ARBA00022692"/>
    </source>
</evidence>
<dbReference type="Gene3D" id="1.50.10.150">
    <property type="entry name" value="Voltage-dependent anion channel"/>
    <property type="match status" value="1"/>
</dbReference>
<reference evidence="6 7" key="1">
    <citation type="submission" date="2013-02" db="EMBL/GenBank/DDBJ databases">
        <title>The Genome Sequence of Enterococcus phoeniculicola BAA-412.</title>
        <authorList>
            <consortium name="The Broad Institute Genome Sequencing Platform"/>
            <consortium name="The Broad Institute Genome Sequencing Center for Infectious Disease"/>
            <person name="Earl A.M."/>
            <person name="Gilmore M.S."/>
            <person name="Lebreton F."/>
            <person name="Walker B."/>
            <person name="Young S.K."/>
            <person name="Zeng Q."/>
            <person name="Gargeya S."/>
            <person name="Fitzgerald M."/>
            <person name="Haas B."/>
            <person name="Abouelleil A."/>
            <person name="Alvarado L."/>
            <person name="Arachchi H.M."/>
            <person name="Berlin A.M."/>
            <person name="Chapman S.B."/>
            <person name="Dewar J."/>
            <person name="Goldberg J."/>
            <person name="Griggs A."/>
            <person name="Gujja S."/>
            <person name="Hansen M."/>
            <person name="Howarth C."/>
            <person name="Imamovic A."/>
            <person name="Larimer J."/>
            <person name="McCowan C."/>
            <person name="Murphy C."/>
            <person name="Neiman D."/>
            <person name="Pearson M."/>
            <person name="Priest M."/>
            <person name="Roberts A."/>
            <person name="Saif S."/>
            <person name="Shea T."/>
            <person name="Sisk P."/>
            <person name="Sykes S."/>
            <person name="Wortman J."/>
            <person name="Nusbaum C."/>
            <person name="Birren B."/>
        </authorList>
    </citation>
    <scope>NUCLEOTIDE SEQUENCE [LARGE SCALE GENOMIC DNA]</scope>
    <source>
        <strain evidence="6 7">ATCC BAA-412</strain>
    </source>
</reference>
<feature type="transmembrane region" description="Helical" evidence="5">
    <location>
        <begin position="100"/>
        <end position="125"/>
    </location>
</feature>
<evidence type="ECO:0000256" key="1">
    <source>
        <dbReference type="ARBA" id="ARBA00004141"/>
    </source>
</evidence>
<dbReference type="PANTHER" id="PTHR37955">
    <property type="entry name" value="TELLURITE RESISTANCE PROTEIN TEHA"/>
    <property type="match status" value="1"/>
</dbReference>
<organism evidence="6 7">
    <name type="scientific">Enterococcus phoeniculicola ATCC BAA-412</name>
    <dbReference type="NCBI Taxonomy" id="1158610"/>
    <lineage>
        <taxon>Bacteria</taxon>
        <taxon>Bacillati</taxon>
        <taxon>Bacillota</taxon>
        <taxon>Bacilli</taxon>
        <taxon>Lactobacillales</taxon>
        <taxon>Enterococcaceae</taxon>
        <taxon>Enterococcus</taxon>
    </lineage>
</organism>
<comment type="subcellular location">
    <subcellularLocation>
        <location evidence="1">Membrane</location>
        <topology evidence="1">Multi-pass membrane protein</topology>
    </subcellularLocation>
</comment>
<dbReference type="InterPro" id="IPR052951">
    <property type="entry name" value="Tellurite_res_ion_channel"/>
</dbReference>
<evidence type="ECO:0000256" key="5">
    <source>
        <dbReference type="SAM" id="Phobius"/>
    </source>
</evidence>
<dbReference type="CDD" id="cd09325">
    <property type="entry name" value="TDT_C4-dicarb_trans"/>
    <property type="match status" value="1"/>
</dbReference>
<keyword evidence="2 5" id="KW-0812">Transmembrane</keyword>
<feature type="transmembrane region" description="Helical" evidence="5">
    <location>
        <begin position="71"/>
        <end position="94"/>
    </location>
</feature>
<evidence type="ECO:0000256" key="3">
    <source>
        <dbReference type="ARBA" id="ARBA00022989"/>
    </source>
</evidence>
<accession>R3WIC3</accession>
<feature type="transmembrane region" description="Helical" evidence="5">
    <location>
        <begin position="12"/>
        <end position="31"/>
    </location>
</feature>
<dbReference type="HOGENOM" id="CLU_075737_0_0_9"/>
<protein>
    <recommendedName>
        <fullName evidence="8">Exfoliative toxin A/B</fullName>
    </recommendedName>
</protein>
<dbReference type="GO" id="GO:0046583">
    <property type="term" value="F:monoatomic cation efflux transmembrane transporter activity"/>
    <property type="evidence" value="ECO:0007669"/>
    <property type="project" value="TreeGrafter"/>
</dbReference>
<evidence type="ECO:0000313" key="7">
    <source>
        <dbReference type="Proteomes" id="UP000013785"/>
    </source>
</evidence>